<protein>
    <submittedName>
        <fullName evidence="1">Uncharacterized protein</fullName>
    </submittedName>
</protein>
<reference evidence="1 2" key="1">
    <citation type="submission" date="2015-05" db="EMBL/GenBank/DDBJ databases">
        <title>Photobacterium galathea sp. nov.</title>
        <authorList>
            <person name="Machado H."/>
            <person name="Gram L."/>
        </authorList>
    </citation>
    <scope>NUCLEOTIDE SEQUENCE [LARGE SCALE GENOMIC DNA]</scope>
    <source>
        <strain evidence="1 2">DSM 25995</strain>
    </source>
</reference>
<organism evidence="1 2">
    <name type="scientific">Photobacterium aphoticum</name>
    <dbReference type="NCBI Taxonomy" id="754436"/>
    <lineage>
        <taxon>Bacteria</taxon>
        <taxon>Pseudomonadati</taxon>
        <taxon>Pseudomonadota</taxon>
        <taxon>Gammaproteobacteria</taxon>
        <taxon>Vibrionales</taxon>
        <taxon>Vibrionaceae</taxon>
        <taxon>Photobacterium</taxon>
    </lineage>
</organism>
<dbReference type="OrthoDB" id="5816855at2"/>
<dbReference type="RefSeq" id="WP_047874782.1">
    <property type="nucleotide sequence ID" value="NZ_BMYC01000004.1"/>
</dbReference>
<comment type="caution">
    <text evidence="1">The sequence shown here is derived from an EMBL/GenBank/DDBJ whole genome shotgun (WGS) entry which is preliminary data.</text>
</comment>
<dbReference type="Proteomes" id="UP000036426">
    <property type="component" value="Unassembled WGS sequence"/>
</dbReference>
<dbReference type="EMBL" id="LDOV01000022">
    <property type="protein sequence ID" value="KLV00516.1"/>
    <property type="molecule type" value="Genomic_DNA"/>
</dbReference>
<accession>A0A0J1GLM0</accession>
<name>A0A0J1GLM0_9GAMM</name>
<evidence type="ECO:0000313" key="2">
    <source>
        <dbReference type="Proteomes" id="UP000036426"/>
    </source>
</evidence>
<dbReference type="PATRIC" id="fig|754436.4.peg.2714"/>
<gene>
    <name evidence="1" type="ORF">ABT58_12765</name>
</gene>
<dbReference type="AlphaFoldDB" id="A0A0J1GLM0"/>
<keyword evidence="2" id="KW-1185">Reference proteome</keyword>
<evidence type="ECO:0000313" key="1">
    <source>
        <dbReference type="EMBL" id="KLV00516.1"/>
    </source>
</evidence>
<sequence length="97" mass="11382">MMKYEAKDLNYKGESCGVHNWITDEGHSFYWHPDWIHIAEDQTGIHPKEKLDVKDNEKGTRAHAISAIIKHLNNWIVDEIEKHPEVKDQAQLYDKDS</sequence>
<proteinExistence type="predicted"/>